<gene>
    <name evidence="2" type="ORF">SDC9_20371</name>
</gene>
<dbReference type="EMBL" id="VSSQ01000081">
    <property type="protein sequence ID" value="MPL74556.1"/>
    <property type="molecule type" value="Genomic_DNA"/>
</dbReference>
<evidence type="ECO:0000313" key="2">
    <source>
        <dbReference type="EMBL" id="MPL74556.1"/>
    </source>
</evidence>
<reference evidence="2" key="1">
    <citation type="submission" date="2019-08" db="EMBL/GenBank/DDBJ databases">
        <authorList>
            <person name="Kucharzyk K."/>
            <person name="Murdoch R.W."/>
            <person name="Higgins S."/>
            <person name="Loffler F."/>
        </authorList>
    </citation>
    <scope>NUCLEOTIDE SEQUENCE</scope>
</reference>
<feature type="domain" description="DUF1922" evidence="1">
    <location>
        <begin position="9"/>
        <end position="61"/>
    </location>
</feature>
<dbReference type="AlphaFoldDB" id="A0A644U6K4"/>
<proteinExistence type="predicted"/>
<sequence>MINKDGFAIVGCTKCRRMQVADLSYTTKTCVCGNKIDLAKTKLLAVVESADAAGELLRQMQTAKNSGFTPAVRIAQTFKKMD</sequence>
<accession>A0A644U6K4</accession>
<dbReference type="InterPro" id="IPR036304">
    <property type="entry name" value="MTH1184"/>
</dbReference>
<dbReference type="Gene3D" id="3.90.820.10">
    <property type="entry name" value="Structural Genomics, Unknown Function 30-nov-00 1gh9 Mol_id"/>
    <property type="match status" value="1"/>
</dbReference>
<protein>
    <recommendedName>
        <fullName evidence="1">DUF1922 domain-containing protein</fullName>
    </recommendedName>
</protein>
<dbReference type="InterPro" id="IPR015166">
    <property type="entry name" value="DUF1922"/>
</dbReference>
<organism evidence="2">
    <name type="scientific">bioreactor metagenome</name>
    <dbReference type="NCBI Taxonomy" id="1076179"/>
    <lineage>
        <taxon>unclassified sequences</taxon>
        <taxon>metagenomes</taxon>
        <taxon>ecological metagenomes</taxon>
    </lineage>
</organism>
<evidence type="ECO:0000259" key="1">
    <source>
        <dbReference type="Pfam" id="PF09082"/>
    </source>
</evidence>
<dbReference type="Pfam" id="PF09082">
    <property type="entry name" value="DUF1922"/>
    <property type="match status" value="1"/>
</dbReference>
<comment type="caution">
    <text evidence="2">The sequence shown here is derived from an EMBL/GenBank/DDBJ whole genome shotgun (WGS) entry which is preliminary data.</text>
</comment>
<dbReference type="SUPFAM" id="SSF57821">
    <property type="entry name" value="Hypothetical protein MTH1184"/>
    <property type="match status" value="1"/>
</dbReference>
<name>A0A644U6K4_9ZZZZ</name>